<name>A0ABX3P4D1_9BACT</name>
<dbReference type="CDD" id="cd07516">
    <property type="entry name" value="HAD_Pase"/>
    <property type="match status" value="1"/>
</dbReference>
<dbReference type="InterPro" id="IPR000150">
    <property type="entry name" value="Cof"/>
</dbReference>
<dbReference type="InterPro" id="IPR006379">
    <property type="entry name" value="HAD-SF_hydro_IIB"/>
</dbReference>
<dbReference type="SFLD" id="SFLDS00003">
    <property type="entry name" value="Haloacid_Dehalogenase"/>
    <property type="match status" value="1"/>
</dbReference>
<protein>
    <recommendedName>
        <fullName evidence="3">Cof-like hydrolase</fullName>
    </recommendedName>
</protein>
<sequence>MCQHLFDWCLCLFLPQKGDRLKQTIKAIFLDIDGTLITTQKAVSKNVTTEIQRVQSVYKTPMYYISARMPKGINTVGSQLKLNELIIAYTGAIIMDGKNIIRESHITSDISARIIKEVTDANIEYVGLYSYDSWYVNGDNYWTQREILGTKVEPDGMDIKGFTPGNIHKIMLRDTPEKISVIDEQLRAHGQVNVFKTRDTTLEIFDTSCSKAVSVKFMSEHFNIPLESMMAIGDSEGDKEMIQTVGYGIAMGNAEESIKEIAFDVTTSNDEDGVAQALKKYFP</sequence>
<accession>A0ABX3P4D1</accession>
<dbReference type="Pfam" id="PF08282">
    <property type="entry name" value="Hydrolase_3"/>
    <property type="match status" value="1"/>
</dbReference>
<proteinExistence type="predicted"/>
<dbReference type="NCBIfam" id="TIGR01484">
    <property type="entry name" value="HAD-SF-IIB"/>
    <property type="match status" value="1"/>
</dbReference>
<keyword evidence="2" id="KW-1185">Reference proteome</keyword>
<dbReference type="NCBIfam" id="TIGR00099">
    <property type="entry name" value="Cof-subfamily"/>
    <property type="match status" value="1"/>
</dbReference>
<dbReference type="PANTHER" id="PTHR10000">
    <property type="entry name" value="PHOSPHOSERINE PHOSPHATASE"/>
    <property type="match status" value="1"/>
</dbReference>
<dbReference type="EMBL" id="LWBO01000001">
    <property type="protein sequence ID" value="OQP55032.1"/>
    <property type="molecule type" value="Genomic_DNA"/>
</dbReference>
<organism evidence="1 2">
    <name type="scientific">Niastella koreensis</name>
    <dbReference type="NCBI Taxonomy" id="354356"/>
    <lineage>
        <taxon>Bacteria</taxon>
        <taxon>Pseudomonadati</taxon>
        <taxon>Bacteroidota</taxon>
        <taxon>Chitinophagia</taxon>
        <taxon>Chitinophagales</taxon>
        <taxon>Chitinophagaceae</taxon>
        <taxon>Niastella</taxon>
    </lineage>
</organism>
<dbReference type="PANTHER" id="PTHR10000:SF8">
    <property type="entry name" value="HAD SUPERFAMILY HYDROLASE-LIKE, TYPE 3"/>
    <property type="match status" value="1"/>
</dbReference>
<gene>
    <name evidence="1" type="ORF">A4D02_01555</name>
</gene>
<dbReference type="Gene3D" id="3.40.50.1000">
    <property type="entry name" value="HAD superfamily/HAD-like"/>
    <property type="match status" value="1"/>
</dbReference>
<dbReference type="InterPro" id="IPR036412">
    <property type="entry name" value="HAD-like_sf"/>
</dbReference>
<evidence type="ECO:0000313" key="1">
    <source>
        <dbReference type="EMBL" id="OQP55032.1"/>
    </source>
</evidence>
<dbReference type="SFLD" id="SFLDG01140">
    <property type="entry name" value="C2.B:_Phosphomannomutase_and_P"/>
    <property type="match status" value="1"/>
</dbReference>
<reference evidence="1 2" key="1">
    <citation type="submission" date="2016-04" db="EMBL/GenBank/DDBJ databases">
        <authorList>
            <person name="Chen L."/>
            <person name="Zhuang W."/>
            <person name="Wang G."/>
        </authorList>
    </citation>
    <scope>NUCLEOTIDE SEQUENCE [LARGE SCALE GENOMIC DNA]</scope>
    <source>
        <strain evidence="2">GR20</strain>
    </source>
</reference>
<evidence type="ECO:0000313" key="2">
    <source>
        <dbReference type="Proteomes" id="UP000192277"/>
    </source>
</evidence>
<dbReference type="Proteomes" id="UP000192277">
    <property type="component" value="Unassembled WGS sequence"/>
</dbReference>
<comment type="caution">
    <text evidence="1">The sequence shown here is derived from an EMBL/GenBank/DDBJ whole genome shotgun (WGS) entry which is preliminary data.</text>
</comment>
<dbReference type="InterPro" id="IPR023214">
    <property type="entry name" value="HAD_sf"/>
</dbReference>
<dbReference type="Gene3D" id="3.30.1240.10">
    <property type="match status" value="1"/>
</dbReference>
<dbReference type="SUPFAM" id="SSF56784">
    <property type="entry name" value="HAD-like"/>
    <property type="match status" value="1"/>
</dbReference>
<evidence type="ECO:0008006" key="3">
    <source>
        <dbReference type="Google" id="ProtNLM"/>
    </source>
</evidence>